<dbReference type="KEGG" id="mol:YLM1_1187"/>
<dbReference type="CDD" id="cd22909">
    <property type="entry name" value="HFD_archaea_histone-like"/>
    <property type="match status" value="1"/>
</dbReference>
<dbReference type="GO" id="GO:0005737">
    <property type="term" value="C:cytoplasm"/>
    <property type="evidence" value="ECO:0007669"/>
    <property type="project" value="UniProtKB-SubCell"/>
</dbReference>
<comment type="similarity">
    <text evidence="3">Belongs to the archaeal histone HMF family.</text>
</comment>
<evidence type="ECO:0000256" key="3">
    <source>
        <dbReference type="ARBA" id="ARBA00008264"/>
    </source>
</evidence>
<dbReference type="InterPro" id="IPR050947">
    <property type="entry name" value="Archaeal_histone_HMF"/>
</dbReference>
<dbReference type="RefSeq" id="WP_067147249.1">
    <property type="nucleotide sequence ID" value="NZ_CP014265.1"/>
</dbReference>
<proteinExistence type="inferred from homology"/>
<dbReference type="SUPFAM" id="SSF47113">
    <property type="entry name" value="Histone-fold"/>
    <property type="match status" value="1"/>
</dbReference>
<evidence type="ECO:0000313" key="10">
    <source>
        <dbReference type="Proteomes" id="UP000066376"/>
    </source>
</evidence>
<dbReference type="InterPro" id="IPR050004">
    <property type="entry name" value="HmfB-like"/>
</dbReference>
<dbReference type="STRING" id="294671.YLM1_1187"/>
<dbReference type="InterPro" id="IPR009072">
    <property type="entry name" value="Histone-fold"/>
</dbReference>
<dbReference type="GO" id="GO:0003677">
    <property type="term" value="F:DNA binding"/>
    <property type="evidence" value="ECO:0007669"/>
    <property type="project" value="UniProtKB-KW"/>
</dbReference>
<keyword evidence="5" id="KW-0963">Cytoplasm</keyword>
<keyword evidence="4" id="KW-0158">Chromosome</keyword>
<feature type="domain" description="Transcription factor CBF/NF-Y/archaeal histone" evidence="7">
    <location>
        <begin position="2"/>
        <end position="64"/>
    </location>
</feature>
<reference evidence="10" key="2">
    <citation type="submission" date="2016-02" db="EMBL/GenBank/DDBJ databases">
        <title>The draft genome sequence of the rumen methanogen Methanobrevibacter olleyae YLM1.</title>
        <authorList>
            <consortium name="New Zealand Agricultural Greenhouse Gas Research Centre/Pastoral Greenhouse Gas Research Consortium"/>
            <person name="Kelly W.J."/>
            <person name="Li D."/>
            <person name="Lambie S.C."/>
            <person name="Attwood G.T."/>
            <person name="Altermann E."/>
            <person name="Leahy S.C."/>
        </authorList>
    </citation>
    <scope>NUCLEOTIDE SEQUENCE [LARGE SCALE GENOMIC DNA]</scope>
    <source>
        <strain evidence="10">YLM1</strain>
    </source>
</reference>
<comment type="subcellular location">
    <subcellularLocation>
        <location evidence="1">Chromosome</location>
    </subcellularLocation>
    <subcellularLocation>
        <location evidence="2">Cytoplasm</location>
    </subcellularLocation>
</comment>
<evidence type="ECO:0000256" key="1">
    <source>
        <dbReference type="ARBA" id="ARBA00004286"/>
    </source>
</evidence>
<name>A0A126R110_METOL</name>
<evidence type="ECO:0000256" key="4">
    <source>
        <dbReference type="ARBA" id="ARBA00022454"/>
    </source>
</evidence>
<evidence type="ECO:0000256" key="6">
    <source>
        <dbReference type="ARBA" id="ARBA00023125"/>
    </source>
</evidence>
<organism evidence="8 10">
    <name type="scientific">Methanobrevibacter olleyae</name>
    <dbReference type="NCBI Taxonomy" id="294671"/>
    <lineage>
        <taxon>Archaea</taxon>
        <taxon>Methanobacteriati</taxon>
        <taxon>Methanobacteriota</taxon>
        <taxon>Methanomada group</taxon>
        <taxon>Methanobacteria</taxon>
        <taxon>Methanobacteriales</taxon>
        <taxon>Methanobacteriaceae</taxon>
        <taxon>Methanobrevibacter</taxon>
    </lineage>
</organism>
<gene>
    <name evidence="9" type="ORF">SAMN02910297_01270</name>
    <name evidence="8" type="ORF">YLM1_1187</name>
</gene>
<accession>A0A126R110</accession>
<evidence type="ECO:0000256" key="5">
    <source>
        <dbReference type="ARBA" id="ARBA00022490"/>
    </source>
</evidence>
<dbReference type="Gene3D" id="1.10.20.10">
    <property type="entry name" value="Histone, subunit A"/>
    <property type="match status" value="1"/>
</dbReference>
<protein>
    <submittedName>
        <fullName evidence="8">Archaeal histone</fullName>
    </submittedName>
    <submittedName>
        <fullName evidence="9">Histone-like transcription factor (CBF/NF-Y) and histone</fullName>
    </submittedName>
</protein>
<dbReference type="InterPro" id="IPR003958">
    <property type="entry name" value="CBFA_NFYB_domain"/>
</dbReference>
<dbReference type="AlphaFoldDB" id="A0A126R110"/>
<dbReference type="GO" id="GO:0046982">
    <property type="term" value="F:protein heterodimerization activity"/>
    <property type="evidence" value="ECO:0007669"/>
    <property type="project" value="InterPro"/>
</dbReference>
<reference evidence="8 10" key="1">
    <citation type="journal article" date="2016" name="Genome Announc.">
        <title>Draft Genome Sequence of the Rumen Methanogen Methanobrevibacter olleyae YLM1.</title>
        <authorList>
            <person name="Kelly W.J."/>
            <person name="Li D."/>
            <person name="Lambie S.C."/>
            <person name="Cox F."/>
            <person name="Attwood G.T."/>
            <person name="Altermann E."/>
            <person name="Leahy S.C."/>
        </authorList>
    </citation>
    <scope>NUCLEOTIDE SEQUENCE [LARGE SCALE GENOMIC DNA]</scope>
    <source>
        <strain evidence="8 10">YLM1</strain>
    </source>
</reference>
<evidence type="ECO:0000313" key="8">
    <source>
        <dbReference type="EMBL" id="AMK15744.1"/>
    </source>
</evidence>
<dbReference type="EMBL" id="FOTL01000020">
    <property type="protein sequence ID" value="SFL58515.1"/>
    <property type="molecule type" value="Genomic_DNA"/>
</dbReference>
<evidence type="ECO:0000313" key="11">
    <source>
        <dbReference type="Proteomes" id="UP000183442"/>
    </source>
</evidence>
<dbReference type="Pfam" id="PF00808">
    <property type="entry name" value="CBFD_NFYB_HMF"/>
    <property type="match status" value="1"/>
</dbReference>
<dbReference type="PATRIC" id="fig|294671.3.peg.1239"/>
<reference evidence="11" key="4">
    <citation type="submission" date="2016-10" db="EMBL/GenBank/DDBJ databases">
        <authorList>
            <person name="Varghese N."/>
        </authorList>
    </citation>
    <scope>NUCLEOTIDE SEQUENCE [LARGE SCALE GENOMIC DNA]</scope>
    <source>
        <strain evidence="11">DSM 16632</strain>
    </source>
</reference>
<sequence length="67" mass="7108">MAIPKAPINRIIKEAGAERVSAEAVDALVAYLEADAAAVSKKAIEYAKIAKRQTVKADDIALAIDKE</sequence>
<evidence type="ECO:0000256" key="2">
    <source>
        <dbReference type="ARBA" id="ARBA00004496"/>
    </source>
</evidence>
<keyword evidence="10" id="KW-1185">Reference proteome</keyword>
<dbReference type="PANTHER" id="PTHR47828:SF1">
    <property type="entry name" value="ARCHAEAL HISTONE A"/>
    <property type="match status" value="1"/>
</dbReference>
<keyword evidence="6" id="KW-0238">DNA-binding</keyword>
<dbReference type="EMBL" id="CP014265">
    <property type="protein sequence ID" value="AMK15744.1"/>
    <property type="molecule type" value="Genomic_DNA"/>
</dbReference>
<dbReference type="PANTHER" id="PTHR47828">
    <property type="entry name" value="ARCHAEAL HISTONE A"/>
    <property type="match status" value="1"/>
</dbReference>
<dbReference type="GeneID" id="28489493"/>
<dbReference type="GO" id="GO:0005694">
    <property type="term" value="C:chromosome"/>
    <property type="evidence" value="ECO:0007669"/>
    <property type="project" value="UniProtKB-SubCell"/>
</dbReference>
<reference evidence="9" key="3">
    <citation type="submission" date="2016-10" db="EMBL/GenBank/DDBJ databases">
        <authorList>
            <person name="de Groot N.N."/>
        </authorList>
    </citation>
    <scope>NUCLEOTIDE SEQUENCE [LARGE SCALE GENOMIC DNA]</scope>
    <source>
        <strain evidence="9">DSM 16632</strain>
    </source>
</reference>
<dbReference type="NCBIfam" id="NF043032">
    <property type="entry name" value="archaea_histone"/>
    <property type="match status" value="1"/>
</dbReference>
<dbReference type="Proteomes" id="UP000066376">
    <property type="component" value="Chromosome"/>
</dbReference>
<evidence type="ECO:0000313" key="9">
    <source>
        <dbReference type="EMBL" id="SFL58515.1"/>
    </source>
</evidence>
<evidence type="ECO:0000259" key="7">
    <source>
        <dbReference type="Pfam" id="PF00808"/>
    </source>
</evidence>
<dbReference type="Proteomes" id="UP000183442">
    <property type="component" value="Unassembled WGS sequence"/>
</dbReference>